<keyword evidence="3" id="KW-1185">Reference proteome</keyword>
<dbReference type="Proteomes" id="UP000030645">
    <property type="component" value="Unassembled WGS sequence"/>
</dbReference>
<evidence type="ECO:0000256" key="1">
    <source>
        <dbReference type="SAM" id="SignalP"/>
    </source>
</evidence>
<feature type="signal peptide" evidence="1">
    <location>
        <begin position="1"/>
        <end position="17"/>
    </location>
</feature>
<gene>
    <name evidence="2" type="ORF">L484_025817</name>
</gene>
<dbReference type="AlphaFoldDB" id="W9R2D4"/>
<organism evidence="2 3">
    <name type="scientific">Morus notabilis</name>
    <dbReference type="NCBI Taxonomy" id="981085"/>
    <lineage>
        <taxon>Eukaryota</taxon>
        <taxon>Viridiplantae</taxon>
        <taxon>Streptophyta</taxon>
        <taxon>Embryophyta</taxon>
        <taxon>Tracheophyta</taxon>
        <taxon>Spermatophyta</taxon>
        <taxon>Magnoliopsida</taxon>
        <taxon>eudicotyledons</taxon>
        <taxon>Gunneridae</taxon>
        <taxon>Pentapetalae</taxon>
        <taxon>rosids</taxon>
        <taxon>fabids</taxon>
        <taxon>Rosales</taxon>
        <taxon>Moraceae</taxon>
        <taxon>Moreae</taxon>
        <taxon>Morus</taxon>
    </lineage>
</organism>
<evidence type="ECO:0000313" key="2">
    <source>
        <dbReference type="EMBL" id="EXB65551.1"/>
    </source>
</evidence>
<feature type="chain" id="PRO_5004929135" evidence="1">
    <location>
        <begin position="18"/>
        <end position="221"/>
    </location>
</feature>
<proteinExistence type="predicted"/>
<name>W9R2D4_9ROSA</name>
<reference evidence="3" key="1">
    <citation type="submission" date="2013-01" db="EMBL/GenBank/DDBJ databases">
        <title>Draft Genome Sequence of a Mulberry Tree, Morus notabilis C.K. Schneid.</title>
        <authorList>
            <person name="He N."/>
            <person name="Zhao S."/>
        </authorList>
    </citation>
    <scope>NUCLEOTIDE SEQUENCE</scope>
</reference>
<accession>W9R2D4</accession>
<dbReference type="EMBL" id="KE344513">
    <property type="protein sequence ID" value="EXB65551.1"/>
    <property type="molecule type" value="Genomic_DNA"/>
</dbReference>
<protein>
    <submittedName>
        <fullName evidence="2">Uncharacterized protein</fullName>
    </submittedName>
</protein>
<keyword evidence="1" id="KW-0732">Signal</keyword>
<sequence>MICALTFTLALFLSSSPNEETSPRVPNPNSLSSLRLPRLELGRKQLRGHSHARLSLPRLVMKHAKNKCFNAESTIQQLMTLVNHTAALKVLEKVEQDYAEKLKRSAHVVQKGDLFYMPQVRVRTGLQLILGTPLGVIEMTMLIFPYEVKPNAGKIVIATIALLIGNCIHNKYSDKSFKVLKSYINFVNVSFLISLAKNPAFGYYNVAKIKWVDSILDIKED</sequence>
<evidence type="ECO:0000313" key="3">
    <source>
        <dbReference type="Proteomes" id="UP000030645"/>
    </source>
</evidence>